<dbReference type="PANTHER" id="PTHR23040">
    <property type="match status" value="1"/>
</dbReference>
<keyword evidence="11" id="KW-1185">Reference proteome</keyword>
<name>A0A3P8S2Z0_AMPPE</name>
<evidence type="ECO:0000256" key="9">
    <source>
        <dbReference type="PROSITE-ProRule" id="PRU00339"/>
    </source>
</evidence>
<dbReference type="PANTHER" id="PTHR23040:SF1">
    <property type="entry name" value="OUTER DYNEIN ARM-DOCKING COMPLEX SUBUNIT 4"/>
    <property type="match status" value="1"/>
</dbReference>
<feature type="repeat" description="TPR" evidence="9">
    <location>
        <begin position="360"/>
        <end position="393"/>
    </location>
</feature>
<evidence type="ECO:0000256" key="6">
    <source>
        <dbReference type="ARBA" id="ARBA00023273"/>
    </source>
</evidence>
<organism evidence="10 11">
    <name type="scientific">Amphiprion percula</name>
    <name type="common">Orange clownfish</name>
    <name type="synonym">Lutjanus percula</name>
    <dbReference type="NCBI Taxonomy" id="161767"/>
    <lineage>
        <taxon>Eukaryota</taxon>
        <taxon>Metazoa</taxon>
        <taxon>Chordata</taxon>
        <taxon>Craniata</taxon>
        <taxon>Vertebrata</taxon>
        <taxon>Euteleostomi</taxon>
        <taxon>Actinopterygii</taxon>
        <taxon>Neopterygii</taxon>
        <taxon>Teleostei</taxon>
        <taxon>Neoteleostei</taxon>
        <taxon>Acanthomorphata</taxon>
        <taxon>Ovalentaria</taxon>
        <taxon>Pomacentridae</taxon>
        <taxon>Amphiprion</taxon>
    </lineage>
</organism>
<accession>A0A3P8S2Z0</accession>
<keyword evidence="2" id="KW-0963">Cytoplasm</keyword>
<reference evidence="10" key="3">
    <citation type="submission" date="2025-09" db="UniProtKB">
        <authorList>
            <consortium name="Ensembl"/>
        </authorList>
    </citation>
    <scope>IDENTIFICATION</scope>
</reference>
<reference evidence="10" key="2">
    <citation type="submission" date="2025-08" db="UniProtKB">
        <authorList>
            <consortium name="Ensembl"/>
        </authorList>
    </citation>
    <scope>IDENTIFICATION</scope>
</reference>
<evidence type="ECO:0000256" key="7">
    <source>
        <dbReference type="ARBA" id="ARBA00034139"/>
    </source>
</evidence>
<keyword evidence="4 9" id="KW-0802">TPR repeat</keyword>
<evidence type="ECO:0000256" key="4">
    <source>
        <dbReference type="ARBA" id="ARBA00022803"/>
    </source>
</evidence>
<dbReference type="Proteomes" id="UP000265080">
    <property type="component" value="Chromosome 14"/>
</dbReference>
<dbReference type="Pfam" id="PF13181">
    <property type="entry name" value="TPR_8"/>
    <property type="match status" value="1"/>
</dbReference>
<dbReference type="Ensembl" id="ENSAPET00000006596.1">
    <property type="protein sequence ID" value="ENSAPEP00000006427.1"/>
    <property type="gene ID" value="ENSAPEG00000004631.1"/>
</dbReference>
<evidence type="ECO:0000256" key="3">
    <source>
        <dbReference type="ARBA" id="ARBA00022737"/>
    </source>
</evidence>
<dbReference type="GO" id="GO:0032474">
    <property type="term" value="P:otolith morphogenesis"/>
    <property type="evidence" value="ECO:0007669"/>
    <property type="project" value="Ensembl"/>
</dbReference>
<dbReference type="STRING" id="161767.ENSAPEP00000006427"/>
<dbReference type="InterPro" id="IPR019734">
    <property type="entry name" value="TPR_rpt"/>
</dbReference>
<dbReference type="GO" id="GO:0061371">
    <property type="term" value="P:determination of heart left/right asymmetry"/>
    <property type="evidence" value="ECO:0007669"/>
    <property type="project" value="Ensembl"/>
</dbReference>
<evidence type="ECO:0000256" key="5">
    <source>
        <dbReference type="ARBA" id="ARBA00023212"/>
    </source>
</evidence>
<reference evidence="10 11" key="1">
    <citation type="submission" date="2018-03" db="EMBL/GenBank/DDBJ databases">
        <title>Finding Nemo's genes: A chromosome-scale reference assembly of the genome of the orange clownfish Amphiprion percula.</title>
        <authorList>
            <person name="Lehmann R."/>
        </authorList>
    </citation>
    <scope>NUCLEOTIDE SEQUENCE</scope>
</reference>
<evidence type="ECO:0000313" key="11">
    <source>
        <dbReference type="Proteomes" id="UP000265080"/>
    </source>
</evidence>
<dbReference type="FunFam" id="1.25.40.10:FF:000189">
    <property type="entry name" value="Tetratricopeptide repeat domain 25"/>
    <property type="match status" value="1"/>
</dbReference>
<evidence type="ECO:0000256" key="2">
    <source>
        <dbReference type="ARBA" id="ARBA00022490"/>
    </source>
</evidence>
<dbReference type="OMA" id="VMPGCKP"/>
<dbReference type="AlphaFoldDB" id="A0A3P8S2Z0"/>
<comment type="subcellular location">
    <subcellularLocation>
        <location evidence="1">Cytoplasm</location>
        <location evidence="1">Cytoskeleton</location>
        <location evidence="1">Cilium axoneme</location>
    </subcellularLocation>
</comment>
<dbReference type="Gene3D" id="1.25.40.10">
    <property type="entry name" value="Tetratricopeptide repeat domain"/>
    <property type="match status" value="2"/>
</dbReference>
<dbReference type="PROSITE" id="PS50005">
    <property type="entry name" value="TPR"/>
    <property type="match status" value="1"/>
</dbReference>
<protein>
    <recommendedName>
        <fullName evidence="7">Outer dynein arm-docking complex subunit 4</fullName>
    </recommendedName>
    <alternativeName>
        <fullName evidence="8">Tetratricopeptide repeat protein 25</fullName>
    </alternativeName>
</protein>
<dbReference type="FunFam" id="1.25.40.10:FF:000795">
    <property type="entry name" value="Tetratricopeptide repeat protein 25"/>
    <property type="match status" value="1"/>
</dbReference>
<evidence type="ECO:0000313" key="10">
    <source>
        <dbReference type="Ensembl" id="ENSAPEP00000006427.1"/>
    </source>
</evidence>
<evidence type="ECO:0000256" key="1">
    <source>
        <dbReference type="ARBA" id="ARBA00004430"/>
    </source>
</evidence>
<sequence>MWDGELDEQKLKGVFSSLVADGGWLFLKGENQKAADSFTSALALNQDDKNCFVGRSKCYLKMGHSDQALKDAEASLKVDATFFEGLYMKAEALYHMAEFEFALVFYHRGLKLRPQIQEFRLGIQKAQEAMENSIGSPSSVKLKNKGDLAFFRKEEEVKRSKPISAIQNLTKEKKQQSQKTPKKEKTTRQMLGEFYSDRKYLESLMKDEDLVKGKTKGGERLEDVIQGCLSYLDTCTDFWKQESPICDQEKNRKPAQQKRSKPRHCAASEHAQFLLKSLDEIDADLECGNAEGSLKKAEEVMKVVQRWSDKEVPDKKEILGGLHSCMGNAWLDLGDVDKALEHHHKDLELTKQCNMPEALSRALDNIGRVYVQTGQFEQAAEFWQKKIPLVYGALEKTWLFHGLGCCYLMLDRHDEAREFGLRSAAAADEAADEKWQINAHVLVAQSELKLGNFESSVFYFERALTHAKLQEDDSAMEAIQKALEEAKQQLPQ</sequence>
<dbReference type="SMART" id="SM00028">
    <property type="entry name" value="TPR"/>
    <property type="match status" value="7"/>
</dbReference>
<dbReference type="GeneTree" id="ENSGT00390000007911"/>
<dbReference type="GO" id="GO:0060271">
    <property type="term" value="P:cilium assembly"/>
    <property type="evidence" value="ECO:0007669"/>
    <property type="project" value="Ensembl"/>
</dbReference>
<keyword evidence="5" id="KW-0206">Cytoskeleton</keyword>
<dbReference type="InterPro" id="IPR040111">
    <property type="entry name" value="ODAD4"/>
</dbReference>
<evidence type="ECO:0000256" key="8">
    <source>
        <dbReference type="ARBA" id="ARBA00034143"/>
    </source>
</evidence>
<dbReference type="GO" id="GO:0005930">
    <property type="term" value="C:axoneme"/>
    <property type="evidence" value="ECO:0007669"/>
    <property type="project" value="UniProtKB-SubCell"/>
</dbReference>
<proteinExistence type="predicted"/>
<dbReference type="InterPro" id="IPR011990">
    <property type="entry name" value="TPR-like_helical_dom_sf"/>
</dbReference>
<keyword evidence="3" id="KW-0677">Repeat</keyword>
<keyword evidence="6" id="KW-0966">Cell projection</keyword>
<dbReference type="SUPFAM" id="SSF48452">
    <property type="entry name" value="TPR-like"/>
    <property type="match status" value="2"/>
</dbReference>